<dbReference type="InterPro" id="IPR029063">
    <property type="entry name" value="SAM-dependent_MTases_sf"/>
</dbReference>
<dbReference type="GO" id="GO:0008170">
    <property type="term" value="F:N-methyltransferase activity"/>
    <property type="evidence" value="ECO:0007669"/>
    <property type="project" value="InterPro"/>
</dbReference>
<feature type="domain" description="DNA methylase adenine-specific" evidence="8">
    <location>
        <begin position="20"/>
        <end position="69"/>
    </location>
</feature>
<dbReference type="EC" id="2.1.1.72" evidence="2"/>
<dbReference type="InterPro" id="IPR003356">
    <property type="entry name" value="DNA_methylase_A-5"/>
</dbReference>
<keyword evidence="5" id="KW-0949">S-adenosyl-L-methionine</keyword>
<dbReference type="Proteomes" id="UP000183400">
    <property type="component" value="Unassembled WGS sequence"/>
</dbReference>
<dbReference type="Gene3D" id="3.40.50.150">
    <property type="entry name" value="Vaccinia Virus protein VP39"/>
    <property type="match status" value="1"/>
</dbReference>
<evidence type="ECO:0000259" key="8">
    <source>
        <dbReference type="Pfam" id="PF02384"/>
    </source>
</evidence>
<name>A0A1H3B436_9RHOB</name>
<keyword evidence="3 9" id="KW-0489">Methyltransferase</keyword>
<dbReference type="GO" id="GO:0003677">
    <property type="term" value="F:DNA binding"/>
    <property type="evidence" value="ECO:0007669"/>
    <property type="project" value="InterPro"/>
</dbReference>
<dbReference type="PANTHER" id="PTHR42933">
    <property type="entry name" value="SLR6095 PROTEIN"/>
    <property type="match status" value="1"/>
</dbReference>
<evidence type="ECO:0000256" key="6">
    <source>
        <dbReference type="ARBA" id="ARBA00022747"/>
    </source>
</evidence>
<dbReference type="GO" id="GO:0009307">
    <property type="term" value="P:DNA restriction-modification system"/>
    <property type="evidence" value="ECO:0007669"/>
    <property type="project" value="UniProtKB-KW"/>
</dbReference>
<organism evidence="9 10">
    <name type="scientific">Ruegeria halocynthiae</name>
    <dbReference type="NCBI Taxonomy" id="985054"/>
    <lineage>
        <taxon>Bacteria</taxon>
        <taxon>Pseudomonadati</taxon>
        <taxon>Pseudomonadota</taxon>
        <taxon>Alphaproteobacteria</taxon>
        <taxon>Rhodobacterales</taxon>
        <taxon>Roseobacteraceae</taxon>
        <taxon>Ruegeria</taxon>
    </lineage>
</organism>
<dbReference type="STRING" id="985054.SAMN05444358_10547"/>
<evidence type="ECO:0000256" key="1">
    <source>
        <dbReference type="ARBA" id="ARBA00006594"/>
    </source>
</evidence>
<evidence type="ECO:0000313" key="9">
    <source>
        <dbReference type="EMBL" id="SDX36716.1"/>
    </source>
</evidence>
<keyword evidence="10" id="KW-1185">Reference proteome</keyword>
<dbReference type="PANTHER" id="PTHR42933:SF4">
    <property type="entry name" value="TYPE I RESTRICTION ENZYME ECOKI METHYLASE SUBUNIT"/>
    <property type="match status" value="1"/>
</dbReference>
<evidence type="ECO:0000313" key="10">
    <source>
        <dbReference type="Proteomes" id="UP000183400"/>
    </source>
</evidence>
<gene>
    <name evidence="9" type="ORF">SAMN05444358_10547</name>
</gene>
<comment type="similarity">
    <text evidence="1">Belongs to the N(4)/N(6)-methyltransferase family.</text>
</comment>
<dbReference type="SUPFAM" id="SSF53335">
    <property type="entry name" value="S-adenosyl-L-methionine-dependent methyltransferases"/>
    <property type="match status" value="1"/>
</dbReference>
<dbReference type="InterPro" id="IPR051537">
    <property type="entry name" value="DNA_Adenine_Mtase"/>
</dbReference>
<dbReference type="Pfam" id="PF02384">
    <property type="entry name" value="N6_Mtase"/>
    <property type="match status" value="1"/>
</dbReference>
<sequence length="131" mass="14720">MTRVVSLIDREGPWIDIGVDVKGEIYEGLLERNASEVKSSAGQYFTPRPVIETIEKCVDPKIGETVSDPMDVRLDRETIELTCVSTGRLRNVLPPRLSGLFTKQLRVAQNVPETSIYKHVRQDVSHDAKTL</sequence>
<accession>A0A1H3B436</accession>
<comment type="catalytic activity">
    <reaction evidence="7">
        <text>a 2'-deoxyadenosine in DNA + S-adenosyl-L-methionine = an N(6)-methyl-2'-deoxyadenosine in DNA + S-adenosyl-L-homocysteine + H(+)</text>
        <dbReference type="Rhea" id="RHEA:15197"/>
        <dbReference type="Rhea" id="RHEA-COMP:12418"/>
        <dbReference type="Rhea" id="RHEA-COMP:12419"/>
        <dbReference type="ChEBI" id="CHEBI:15378"/>
        <dbReference type="ChEBI" id="CHEBI:57856"/>
        <dbReference type="ChEBI" id="CHEBI:59789"/>
        <dbReference type="ChEBI" id="CHEBI:90615"/>
        <dbReference type="ChEBI" id="CHEBI:90616"/>
        <dbReference type="EC" id="2.1.1.72"/>
    </reaction>
</comment>
<evidence type="ECO:0000256" key="7">
    <source>
        <dbReference type="ARBA" id="ARBA00047942"/>
    </source>
</evidence>
<evidence type="ECO:0000256" key="2">
    <source>
        <dbReference type="ARBA" id="ARBA00011900"/>
    </source>
</evidence>
<evidence type="ECO:0000256" key="4">
    <source>
        <dbReference type="ARBA" id="ARBA00022679"/>
    </source>
</evidence>
<dbReference type="AlphaFoldDB" id="A0A1H3B436"/>
<keyword evidence="4" id="KW-0808">Transferase</keyword>
<keyword evidence="6" id="KW-0680">Restriction system</keyword>
<dbReference type="EMBL" id="FNNP01000005">
    <property type="protein sequence ID" value="SDX36716.1"/>
    <property type="molecule type" value="Genomic_DNA"/>
</dbReference>
<proteinExistence type="inferred from homology"/>
<protein>
    <recommendedName>
        <fullName evidence="2">site-specific DNA-methyltransferase (adenine-specific)</fullName>
        <ecNumber evidence="2">2.1.1.72</ecNumber>
    </recommendedName>
</protein>
<reference evidence="10" key="1">
    <citation type="submission" date="2016-10" db="EMBL/GenBank/DDBJ databases">
        <authorList>
            <person name="Varghese N."/>
            <person name="Submissions S."/>
        </authorList>
    </citation>
    <scope>NUCLEOTIDE SEQUENCE [LARGE SCALE GENOMIC DNA]</scope>
    <source>
        <strain evidence="10">DSM 27839</strain>
    </source>
</reference>
<dbReference type="GO" id="GO:0032259">
    <property type="term" value="P:methylation"/>
    <property type="evidence" value="ECO:0007669"/>
    <property type="project" value="UniProtKB-KW"/>
</dbReference>
<evidence type="ECO:0000256" key="5">
    <source>
        <dbReference type="ARBA" id="ARBA00022691"/>
    </source>
</evidence>
<evidence type="ECO:0000256" key="3">
    <source>
        <dbReference type="ARBA" id="ARBA00022603"/>
    </source>
</evidence>
<dbReference type="GO" id="GO:0009007">
    <property type="term" value="F:site-specific DNA-methyltransferase (adenine-specific) activity"/>
    <property type="evidence" value="ECO:0007669"/>
    <property type="project" value="UniProtKB-EC"/>
</dbReference>